<protein>
    <submittedName>
        <fullName evidence="2">Uncharacterized protein</fullName>
    </submittedName>
</protein>
<dbReference type="EMBL" id="RCML01001732">
    <property type="protein sequence ID" value="KAG2960700.1"/>
    <property type="molecule type" value="Genomic_DNA"/>
</dbReference>
<dbReference type="AlphaFoldDB" id="A0A8T1EXA4"/>
<comment type="caution">
    <text evidence="2">The sequence shown here is derived from an EMBL/GenBank/DDBJ whole genome shotgun (WGS) entry which is preliminary data.</text>
</comment>
<proteinExistence type="predicted"/>
<evidence type="ECO:0000313" key="3">
    <source>
        <dbReference type="Proteomes" id="UP000697107"/>
    </source>
</evidence>
<dbReference type="Proteomes" id="UP000736787">
    <property type="component" value="Unassembled WGS sequence"/>
</dbReference>
<name>A0A8T1EXA4_9STRA</name>
<dbReference type="EMBL" id="RCMK01001787">
    <property type="protein sequence ID" value="KAG2888419.1"/>
    <property type="molecule type" value="Genomic_DNA"/>
</dbReference>
<organism evidence="2 3">
    <name type="scientific">Phytophthora cactorum</name>
    <dbReference type="NCBI Taxonomy" id="29920"/>
    <lineage>
        <taxon>Eukaryota</taxon>
        <taxon>Sar</taxon>
        <taxon>Stramenopiles</taxon>
        <taxon>Oomycota</taxon>
        <taxon>Peronosporomycetes</taxon>
        <taxon>Peronosporales</taxon>
        <taxon>Peronosporaceae</taxon>
        <taxon>Phytophthora</taxon>
    </lineage>
</organism>
<sequence length="97" mass="10946">MANWFSNFFFLSPIGARPSVKTETVVAVPRLLVRVRHVRLEEGRETTVYEIEQLQGLNCAQRGTQPTKAVSEISCCFRALTPPPPTVKPLKCPSRQY</sequence>
<reference evidence="2" key="1">
    <citation type="submission" date="2018-10" db="EMBL/GenBank/DDBJ databases">
        <title>Effector identification in a new, highly contiguous assembly of the strawberry crown rot pathogen Phytophthora cactorum.</title>
        <authorList>
            <person name="Armitage A.D."/>
            <person name="Nellist C.F."/>
            <person name="Bates H."/>
            <person name="Vickerstaff R.J."/>
            <person name="Harrison R.J."/>
        </authorList>
    </citation>
    <scope>NUCLEOTIDE SEQUENCE</scope>
    <source>
        <strain evidence="1">4040</strain>
        <strain evidence="2">P415</strain>
    </source>
</reference>
<evidence type="ECO:0000313" key="1">
    <source>
        <dbReference type="EMBL" id="KAG2888419.1"/>
    </source>
</evidence>
<evidence type="ECO:0000313" key="2">
    <source>
        <dbReference type="EMBL" id="KAG2960700.1"/>
    </source>
</evidence>
<dbReference type="Proteomes" id="UP000697107">
    <property type="component" value="Unassembled WGS sequence"/>
</dbReference>
<gene>
    <name evidence="1" type="ORF">PC117_g24908</name>
    <name evidence="2" type="ORF">PC118_g22373</name>
</gene>
<accession>A0A8T1EXA4</accession>